<dbReference type="Gene3D" id="3.40.50.10860">
    <property type="entry name" value="Leucine Dehydrogenase, chain A, domain 1"/>
    <property type="match status" value="1"/>
</dbReference>
<evidence type="ECO:0000259" key="10">
    <source>
        <dbReference type="Pfam" id="PF18317"/>
    </source>
</evidence>
<evidence type="ECO:0000313" key="11">
    <source>
        <dbReference type="EMBL" id="HHI66155.1"/>
    </source>
</evidence>
<feature type="active site" description="Proton acceptor" evidence="8">
    <location>
        <position position="66"/>
    </location>
</feature>
<dbReference type="GO" id="GO:0009423">
    <property type="term" value="P:chorismate biosynthetic process"/>
    <property type="evidence" value="ECO:0007669"/>
    <property type="project" value="UniProtKB-UniRule"/>
</dbReference>
<dbReference type="UniPathway" id="UPA00053">
    <property type="reaction ID" value="UER00087"/>
</dbReference>
<evidence type="ECO:0000256" key="3">
    <source>
        <dbReference type="ARBA" id="ARBA00022605"/>
    </source>
</evidence>
<accession>A0A7C5KHV5</accession>
<feature type="domain" description="Shikimate dehydrogenase substrate binding N-terminal" evidence="9">
    <location>
        <begin position="7"/>
        <end position="89"/>
    </location>
</feature>
<dbReference type="InterPro" id="IPR041121">
    <property type="entry name" value="SDH_C"/>
</dbReference>
<dbReference type="InterPro" id="IPR013708">
    <property type="entry name" value="Shikimate_DH-bd_N"/>
</dbReference>
<proteinExistence type="inferred from homology"/>
<evidence type="ECO:0000256" key="1">
    <source>
        <dbReference type="ARBA" id="ARBA00004871"/>
    </source>
</evidence>
<keyword evidence="3 8" id="KW-0028">Amino-acid biosynthesis</keyword>
<dbReference type="Gene3D" id="3.40.50.720">
    <property type="entry name" value="NAD(P)-binding Rossmann-like Domain"/>
    <property type="match status" value="1"/>
</dbReference>
<protein>
    <recommendedName>
        <fullName evidence="2 8">Shikimate dehydrogenase (NADP(+))</fullName>
        <shortName evidence="8">SDH</shortName>
        <ecNumber evidence="2 8">1.1.1.25</ecNumber>
    </recommendedName>
</protein>
<dbReference type="NCBIfam" id="TIGR00507">
    <property type="entry name" value="aroE"/>
    <property type="match status" value="1"/>
</dbReference>
<evidence type="ECO:0000259" key="9">
    <source>
        <dbReference type="Pfam" id="PF08501"/>
    </source>
</evidence>
<feature type="binding site" evidence="8">
    <location>
        <position position="211"/>
    </location>
    <ligand>
        <name>shikimate</name>
        <dbReference type="ChEBI" id="CHEBI:36208"/>
    </ligand>
</feature>
<organism evidence="11">
    <name type="scientific">Thermodesulfobium narugense</name>
    <dbReference type="NCBI Taxonomy" id="184064"/>
    <lineage>
        <taxon>Bacteria</taxon>
        <taxon>Pseudomonadati</taxon>
        <taxon>Thermodesulfobiota</taxon>
        <taxon>Thermodesulfobiia</taxon>
        <taxon>Thermodesulfobiales</taxon>
        <taxon>Thermodesulfobiaceae</taxon>
        <taxon>Thermodesulfobium</taxon>
    </lineage>
</organism>
<evidence type="ECO:0000256" key="4">
    <source>
        <dbReference type="ARBA" id="ARBA00022857"/>
    </source>
</evidence>
<comment type="subunit">
    <text evidence="8">Homodimer.</text>
</comment>
<feature type="binding site" evidence="8">
    <location>
        <position position="62"/>
    </location>
    <ligand>
        <name>shikimate</name>
        <dbReference type="ChEBI" id="CHEBI:36208"/>
    </ligand>
</feature>
<evidence type="ECO:0000256" key="5">
    <source>
        <dbReference type="ARBA" id="ARBA00023002"/>
    </source>
</evidence>
<feature type="binding site" evidence="8">
    <location>
        <begin position="15"/>
        <end position="17"/>
    </location>
    <ligand>
        <name>shikimate</name>
        <dbReference type="ChEBI" id="CHEBI:36208"/>
    </ligand>
</feature>
<dbReference type="GO" id="GO:0008652">
    <property type="term" value="P:amino acid biosynthetic process"/>
    <property type="evidence" value="ECO:0007669"/>
    <property type="project" value="UniProtKB-KW"/>
</dbReference>
<dbReference type="CDD" id="cd01065">
    <property type="entry name" value="NAD_bind_Shikimate_DH"/>
    <property type="match status" value="1"/>
</dbReference>
<dbReference type="GO" id="GO:0009073">
    <property type="term" value="P:aromatic amino acid family biosynthetic process"/>
    <property type="evidence" value="ECO:0007669"/>
    <property type="project" value="UniProtKB-KW"/>
</dbReference>
<dbReference type="GO" id="GO:0004764">
    <property type="term" value="F:shikimate 3-dehydrogenase (NADP+) activity"/>
    <property type="evidence" value="ECO:0007669"/>
    <property type="project" value="UniProtKB-UniRule"/>
</dbReference>
<feature type="binding site" evidence="8">
    <location>
        <position position="87"/>
    </location>
    <ligand>
        <name>shikimate</name>
        <dbReference type="ChEBI" id="CHEBI:36208"/>
    </ligand>
</feature>
<comment type="function">
    <text evidence="8">Involved in the biosynthesis of the chorismate, which leads to the biosynthesis of aromatic amino acids. Catalyzes the reversible NADPH linked reduction of 3-dehydroshikimate (DHSA) to yield shikimate (SA).</text>
</comment>
<feature type="binding site" evidence="8">
    <location>
        <position position="102"/>
    </location>
    <ligand>
        <name>shikimate</name>
        <dbReference type="ChEBI" id="CHEBI:36208"/>
    </ligand>
</feature>
<dbReference type="InterPro" id="IPR036291">
    <property type="entry name" value="NAD(P)-bd_dom_sf"/>
</dbReference>
<reference evidence="11" key="1">
    <citation type="journal article" date="2020" name="mSystems">
        <title>Genome- and Community-Level Interaction Insights into Carbon Utilization and Element Cycling Functions of Hydrothermarchaeota in Hydrothermal Sediment.</title>
        <authorList>
            <person name="Zhou Z."/>
            <person name="Liu Y."/>
            <person name="Xu W."/>
            <person name="Pan J."/>
            <person name="Luo Z.H."/>
            <person name="Li M."/>
        </authorList>
    </citation>
    <scope>NUCLEOTIDE SEQUENCE [LARGE SCALE GENOMIC DNA]</scope>
    <source>
        <strain evidence="11">SpSt-1019</strain>
    </source>
</reference>
<dbReference type="InterPro" id="IPR011342">
    <property type="entry name" value="Shikimate_DH"/>
</dbReference>
<keyword evidence="4 8" id="KW-0521">NADP</keyword>
<name>A0A7C5KHV5_9BACT</name>
<dbReference type="AlphaFoldDB" id="A0A7C5KHV5"/>
<evidence type="ECO:0000256" key="2">
    <source>
        <dbReference type="ARBA" id="ARBA00012962"/>
    </source>
</evidence>
<dbReference type="GO" id="GO:0019632">
    <property type="term" value="P:shikimate metabolic process"/>
    <property type="evidence" value="ECO:0007669"/>
    <property type="project" value="InterPro"/>
</dbReference>
<evidence type="ECO:0000256" key="8">
    <source>
        <dbReference type="HAMAP-Rule" id="MF_00222"/>
    </source>
</evidence>
<dbReference type="InterPro" id="IPR046346">
    <property type="entry name" value="Aminoacid_DH-like_N_sf"/>
</dbReference>
<dbReference type="Pfam" id="PF08501">
    <property type="entry name" value="Shikimate_dh_N"/>
    <property type="match status" value="1"/>
</dbReference>
<comment type="catalytic activity">
    <reaction evidence="7 8">
        <text>shikimate + NADP(+) = 3-dehydroshikimate + NADPH + H(+)</text>
        <dbReference type="Rhea" id="RHEA:17737"/>
        <dbReference type="ChEBI" id="CHEBI:15378"/>
        <dbReference type="ChEBI" id="CHEBI:16630"/>
        <dbReference type="ChEBI" id="CHEBI:36208"/>
        <dbReference type="ChEBI" id="CHEBI:57783"/>
        <dbReference type="ChEBI" id="CHEBI:58349"/>
        <dbReference type="EC" id="1.1.1.25"/>
    </reaction>
</comment>
<dbReference type="PANTHER" id="PTHR21089">
    <property type="entry name" value="SHIKIMATE DEHYDROGENASE"/>
    <property type="match status" value="1"/>
</dbReference>
<dbReference type="EMBL" id="DRUY01000211">
    <property type="protein sequence ID" value="HHI66155.1"/>
    <property type="molecule type" value="Genomic_DNA"/>
</dbReference>
<keyword evidence="5 8" id="KW-0560">Oxidoreductase</keyword>
<feature type="binding site" evidence="8">
    <location>
        <position position="232"/>
    </location>
    <ligand>
        <name>NADP(+)</name>
        <dbReference type="ChEBI" id="CHEBI:58349"/>
    </ligand>
</feature>
<comment type="caution">
    <text evidence="8">Lacks conserved residue(s) required for the propagation of feature annotation.</text>
</comment>
<dbReference type="HAMAP" id="MF_00222">
    <property type="entry name" value="Shikimate_DH_AroE"/>
    <property type="match status" value="1"/>
</dbReference>
<dbReference type="GO" id="GO:0050661">
    <property type="term" value="F:NADP binding"/>
    <property type="evidence" value="ECO:0007669"/>
    <property type="project" value="InterPro"/>
</dbReference>
<dbReference type="Pfam" id="PF18317">
    <property type="entry name" value="SDH_C"/>
    <property type="match status" value="1"/>
</dbReference>
<keyword evidence="6 8" id="KW-0057">Aromatic amino acid biosynthesis</keyword>
<dbReference type="SUPFAM" id="SSF53223">
    <property type="entry name" value="Aminoacid dehydrogenase-like, N-terminal domain"/>
    <property type="match status" value="1"/>
</dbReference>
<evidence type="ECO:0000256" key="7">
    <source>
        <dbReference type="ARBA" id="ARBA00049442"/>
    </source>
</evidence>
<dbReference type="PANTHER" id="PTHR21089:SF1">
    <property type="entry name" value="BIFUNCTIONAL 3-DEHYDROQUINATE DEHYDRATASE_SHIKIMATE DEHYDROGENASE, CHLOROPLASTIC"/>
    <property type="match status" value="1"/>
</dbReference>
<feature type="binding site" evidence="8">
    <location>
        <position position="209"/>
    </location>
    <ligand>
        <name>NADP(+)</name>
        <dbReference type="ChEBI" id="CHEBI:58349"/>
    </ligand>
</feature>
<gene>
    <name evidence="8 11" type="primary">aroE</name>
    <name evidence="11" type="ORF">ENL70_06385</name>
</gene>
<comment type="pathway">
    <text evidence="1 8">Metabolic intermediate biosynthesis; chorismate biosynthesis; chorismate from D-erythrose 4-phosphate and phosphoenolpyruvate: step 4/7.</text>
</comment>
<dbReference type="EC" id="1.1.1.25" evidence="2 8"/>
<dbReference type="InterPro" id="IPR022893">
    <property type="entry name" value="Shikimate_DH_fam"/>
</dbReference>
<sequence length="268" mass="30017">MKRISGLIGKDISYSLSPAMHNKALEKLGIDAVYLLFDLERENLSDFLRVMIDVGALGFNVTIPYKEAVMELVDCIDPDSQGVGALNTIVLRDDKWFGYNTDIYGIKRSFENINYDLNGKVVGIFGTGGAAKAAIYLFLKEGARVWVMGRNSDKMKSLSRLYDIETIPWSEDLPYFDVLVNATPLGKNSTGMPPFPKNCNIEDKVFFDMVYVPVYTPFLMEAKKLGASVISGIDMLLYQGVKAFELIFKNKPPIKDMRDELFKLVASS</sequence>
<comment type="similarity">
    <text evidence="8">Belongs to the shikimate dehydrogenase family.</text>
</comment>
<evidence type="ECO:0000256" key="6">
    <source>
        <dbReference type="ARBA" id="ARBA00023141"/>
    </source>
</evidence>
<dbReference type="SUPFAM" id="SSF51735">
    <property type="entry name" value="NAD(P)-binding Rossmann-fold domains"/>
    <property type="match status" value="1"/>
</dbReference>
<feature type="domain" description="SDH C-terminal" evidence="10">
    <location>
        <begin position="232"/>
        <end position="261"/>
    </location>
</feature>
<feature type="binding site" evidence="8">
    <location>
        <position position="239"/>
    </location>
    <ligand>
        <name>shikimate</name>
        <dbReference type="ChEBI" id="CHEBI:36208"/>
    </ligand>
</feature>
<comment type="caution">
    <text evidence="11">The sequence shown here is derived from an EMBL/GenBank/DDBJ whole genome shotgun (WGS) entry which is preliminary data.</text>
</comment>